<dbReference type="Proteomes" id="UP001488805">
    <property type="component" value="Unassembled WGS sequence"/>
</dbReference>
<sequence length="76" mass="7886">MLFRHKWPSCRLLVAALSASRTHPAAARLAGAALGPLLANGPPKASRRPSHCVSKAYWLAAGASPAPAQRGSGWST</sequence>
<proteinExistence type="predicted"/>
<organism evidence="1 2">
    <name type="scientific">Zoarces viviparus</name>
    <name type="common">Viviparous eelpout</name>
    <name type="synonym">Blennius viviparus</name>
    <dbReference type="NCBI Taxonomy" id="48416"/>
    <lineage>
        <taxon>Eukaryota</taxon>
        <taxon>Metazoa</taxon>
        <taxon>Chordata</taxon>
        <taxon>Craniata</taxon>
        <taxon>Vertebrata</taxon>
        <taxon>Euteleostomi</taxon>
        <taxon>Actinopterygii</taxon>
        <taxon>Neopterygii</taxon>
        <taxon>Teleostei</taxon>
        <taxon>Neoteleostei</taxon>
        <taxon>Acanthomorphata</taxon>
        <taxon>Eupercaria</taxon>
        <taxon>Perciformes</taxon>
        <taxon>Cottioidei</taxon>
        <taxon>Zoarcales</taxon>
        <taxon>Zoarcidae</taxon>
        <taxon>Zoarcinae</taxon>
        <taxon>Zoarces</taxon>
    </lineage>
</organism>
<dbReference type="AlphaFoldDB" id="A0AAW1F4D0"/>
<accession>A0AAW1F4D0</accession>
<keyword evidence="2" id="KW-1185">Reference proteome</keyword>
<name>A0AAW1F4D0_ZOAVI</name>
<gene>
    <name evidence="1" type="ORF">VZT92_013627</name>
</gene>
<dbReference type="EMBL" id="JBCEZU010000111">
    <property type="protein sequence ID" value="KAK9529543.1"/>
    <property type="molecule type" value="Genomic_DNA"/>
</dbReference>
<comment type="caution">
    <text evidence="1">The sequence shown here is derived from an EMBL/GenBank/DDBJ whole genome shotgun (WGS) entry which is preliminary data.</text>
</comment>
<evidence type="ECO:0000313" key="2">
    <source>
        <dbReference type="Proteomes" id="UP001488805"/>
    </source>
</evidence>
<protein>
    <recommendedName>
        <fullName evidence="3">Secreted protein</fullName>
    </recommendedName>
</protein>
<evidence type="ECO:0008006" key="3">
    <source>
        <dbReference type="Google" id="ProtNLM"/>
    </source>
</evidence>
<evidence type="ECO:0000313" key="1">
    <source>
        <dbReference type="EMBL" id="KAK9529543.1"/>
    </source>
</evidence>
<reference evidence="1 2" key="1">
    <citation type="journal article" date="2024" name="Genome Biol. Evol.">
        <title>Chromosome-level genome assembly of the viviparous eelpout Zoarces viviparus.</title>
        <authorList>
            <person name="Fuhrmann N."/>
            <person name="Brasseur M.V."/>
            <person name="Bakowski C.E."/>
            <person name="Podsiadlowski L."/>
            <person name="Prost S."/>
            <person name="Krehenwinkel H."/>
            <person name="Mayer C."/>
        </authorList>
    </citation>
    <scope>NUCLEOTIDE SEQUENCE [LARGE SCALE GENOMIC DNA]</scope>
    <source>
        <strain evidence="1">NO-MEL_2022_Ind0_liver</strain>
    </source>
</reference>